<name>X1NBM5_9ZZZZ</name>
<dbReference type="EMBL" id="BARV01021783">
    <property type="protein sequence ID" value="GAI27566.1"/>
    <property type="molecule type" value="Genomic_DNA"/>
</dbReference>
<reference evidence="1" key="1">
    <citation type="journal article" date="2014" name="Front. Microbiol.">
        <title>High frequency of phylogenetically diverse reductive dehalogenase-homologous genes in deep subseafloor sedimentary metagenomes.</title>
        <authorList>
            <person name="Kawai M."/>
            <person name="Futagami T."/>
            <person name="Toyoda A."/>
            <person name="Takaki Y."/>
            <person name="Nishi S."/>
            <person name="Hori S."/>
            <person name="Arai W."/>
            <person name="Tsubouchi T."/>
            <person name="Morono Y."/>
            <person name="Uchiyama I."/>
            <person name="Ito T."/>
            <person name="Fujiyama A."/>
            <person name="Inagaki F."/>
            <person name="Takami H."/>
        </authorList>
    </citation>
    <scope>NUCLEOTIDE SEQUENCE</scope>
    <source>
        <strain evidence="1">Expedition CK06-06</strain>
    </source>
</reference>
<dbReference type="PANTHER" id="PTHR42866:SF1">
    <property type="entry name" value="SPORE COAT POLYSACCHARIDE BIOSYNTHESIS PROTEIN SPSF"/>
    <property type="match status" value="1"/>
</dbReference>
<comment type="caution">
    <text evidence="1">The sequence shown here is derived from an EMBL/GenBank/DDBJ whole genome shotgun (WGS) entry which is preliminary data.</text>
</comment>
<dbReference type="InterPro" id="IPR003329">
    <property type="entry name" value="Cytidylyl_trans"/>
</dbReference>
<organism evidence="1">
    <name type="scientific">marine sediment metagenome</name>
    <dbReference type="NCBI Taxonomy" id="412755"/>
    <lineage>
        <taxon>unclassified sequences</taxon>
        <taxon>metagenomes</taxon>
        <taxon>ecological metagenomes</taxon>
    </lineage>
</organism>
<dbReference type="Pfam" id="PF02348">
    <property type="entry name" value="CTP_transf_3"/>
    <property type="match status" value="1"/>
</dbReference>
<dbReference type="GO" id="GO:0005829">
    <property type="term" value="C:cytosol"/>
    <property type="evidence" value="ECO:0007669"/>
    <property type="project" value="TreeGrafter"/>
</dbReference>
<feature type="non-terminal residue" evidence="1">
    <location>
        <position position="130"/>
    </location>
</feature>
<accession>X1NBM5</accession>
<proteinExistence type="predicted"/>
<gene>
    <name evidence="1" type="ORF">S06H3_36020</name>
</gene>
<dbReference type="InterPro" id="IPR029044">
    <property type="entry name" value="Nucleotide-diphossugar_trans"/>
</dbReference>
<evidence type="ECO:0008006" key="2">
    <source>
        <dbReference type="Google" id="ProtNLM"/>
    </source>
</evidence>
<evidence type="ECO:0000313" key="1">
    <source>
        <dbReference type="EMBL" id="GAI27566.1"/>
    </source>
</evidence>
<protein>
    <recommendedName>
        <fullName evidence="2">Acylneuraminate cytidylyltransferase</fullName>
    </recommendedName>
</protein>
<dbReference type="AlphaFoldDB" id="X1NBM5"/>
<sequence>MITAIIQVRTGSTRLPKKICLELMGKPVLWHFLERVKAAKLIEKILIATTTSPEDQVIVNFANEHGIEFFRGSENDVLERFYQTAKKFNVDIIVRVTPDCPLIDPHIIDKVIKYFSINTFDYATNTLPFT</sequence>
<dbReference type="SUPFAM" id="SSF53448">
    <property type="entry name" value="Nucleotide-diphospho-sugar transferases"/>
    <property type="match status" value="1"/>
</dbReference>
<dbReference type="PANTHER" id="PTHR42866">
    <property type="entry name" value="3-DEOXY-MANNO-OCTULOSONATE CYTIDYLYLTRANSFERASE"/>
    <property type="match status" value="1"/>
</dbReference>
<dbReference type="Gene3D" id="3.90.550.10">
    <property type="entry name" value="Spore Coat Polysaccharide Biosynthesis Protein SpsA, Chain A"/>
    <property type="match status" value="1"/>
</dbReference>